<feature type="chain" id="PRO_5022061485" description="DUF5916 domain-containing protein" evidence="1">
    <location>
        <begin position="19"/>
        <end position="760"/>
    </location>
</feature>
<proteinExistence type="predicted"/>
<name>A0A520MNF4_9GAMM</name>
<dbReference type="Proteomes" id="UP000315782">
    <property type="component" value="Unassembled WGS sequence"/>
</dbReference>
<feature type="signal peptide" evidence="1">
    <location>
        <begin position="1"/>
        <end position="18"/>
    </location>
</feature>
<protein>
    <recommendedName>
        <fullName evidence="2">DUF5916 domain-containing protein</fullName>
    </recommendedName>
</protein>
<accession>A0A520MNF4</accession>
<reference evidence="3 4" key="1">
    <citation type="submission" date="2019-02" db="EMBL/GenBank/DDBJ databases">
        <title>Prokaryotic population dynamics and viral predation in marine succession experiment using metagenomics: the confinement effect.</title>
        <authorList>
            <person name="Haro-Moreno J.M."/>
            <person name="Rodriguez-Valera F."/>
            <person name="Lopez-Perez M."/>
        </authorList>
    </citation>
    <scope>NUCLEOTIDE SEQUENCE [LARGE SCALE GENOMIC DNA]</scope>
    <source>
        <strain evidence="3">MED-G163</strain>
    </source>
</reference>
<dbReference type="Pfam" id="PF19313">
    <property type="entry name" value="DUF5916"/>
    <property type="match status" value="1"/>
</dbReference>
<dbReference type="EMBL" id="SHBI01000002">
    <property type="protein sequence ID" value="RZO22737.1"/>
    <property type="molecule type" value="Genomic_DNA"/>
</dbReference>
<dbReference type="InterPro" id="IPR045670">
    <property type="entry name" value="DUF5916"/>
</dbReference>
<dbReference type="Gene3D" id="2.60.40.1190">
    <property type="match status" value="1"/>
</dbReference>
<dbReference type="SUPFAM" id="SSF49344">
    <property type="entry name" value="CBD9-like"/>
    <property type="match status" value="1"/>
</dbReference>
<evidence type="ECO:0000313" key="3">
    <source>
        <dbReference type="EMBL" id="RZO22737.1"/>
    </source>
</evidence>
<evidence type="ECO:0000256" key="1">
    <source>
        <dbReference type="SAM" id="SignalP"/>
    </source>
</evidence>
<evidence type="ECO:0000259" key="2">
    <source>
        <dbReference type="Pfam" id="PF19313"/>
    </source>
</evidence>
<gene>
    <name evidence="3" type="ORF">EVA96_00900</name>
</gene>
<comment type="caution">
    <text evidence="3">The sequence shown here is derived from an EMBL/GenBank/DDBJ whole genome shotgun (WGS) entry which is preliminary data.</text>
</comment>
<feature type="domain" description="DUF5916" evidence="2">
    <location>
        <begin position="217"/>
        <end position="757"/>
    </location>
</feature>
<dbReference type="AlphaFoldDB" id="A0A520MNF4"/>
<keyword evidence="1" id="KW-0732">Signal</keyword>
<sequence length="760" mass="87700">MTKYLKLIFLILALPLNAEPILLDGELSESDWESGFVITDYYETVPYTLNKAKVKTKTIIFSNEDGIYVGFTNYQENSSMLSNKSLRDEMGVNADQNGVAINFDNDGSKAYMFMVTLANIKKDGIRPLGGWPKMDWDGDWEVQTKKYDGYWVSEFLIPWNVALMKNVPGNKRKINISTFRYLGIDKSWLNDTKTSGFRTNFLSNMRTIQIDNFTKRKLNYFPYISKTYNSVTGFNENKVGAEVFLNTGKGKQINLTINPDFGQAESDEVIINFSAQETFYSEKRAFFNENQSLFNLSHYDRYSVVNTRRIGASSKYDCSQTLDEEACNNSTKNYTDIDFALRYTQKNANTDIGVFVAQESNEAFTKGKNFYAVRSKKKIGGKSFGHFITHVIDNYSNAEATVNVFDFNYVKSNKLTLYTDIMSSEKEGESGLGFRTQFVYKPTALSKRSGSILYFEDDFKLNDFGYLKRSDWIHVGFGSDVTKVGFANQSEIKELKISIDFNYDSDTSGNSNPIKISQNNEFTFKNASEFQFSWDLKTSGKNTTITRKNPLFPFVKRNGSLSFNLDYESPSYGIWEYDWRIGYETADKYDSWSSNGYERRFAKIAGSFYPVDQFKMGYEFRVREEDEWLNWIKDNELAVFDLSQKIISLNMNWYKGIKHEIRLKSQFVALEAMNPVSLITNSAGYLLNHNNDVKPFSEGITSFQVRYKYEIAPLSYIYLVYTKGGSVYDDENEKNTSSIFKDPWQNPDNEIFSLKFRLKY</sequence>
<organism evidence="3 4">
    <name type="scientific">SAR86 cluster bacterium</name>
    <dbReference type="NCBI Taxonomy" id="2030880"/>
    <lineage>
        <taxon>Bacteria</taxon>
        <taxon>Pseudomonadati</taxon>
        <taxon>Pseudomonadota</taxon>
        <taxon>Gammaproteobacteria</taxon>
        <taxon>SAR86 cluster</taxon>
    </lineage>
</organism>
<evidence type="ECO:0000313" key="4">
    <source>
        <dbReference type="Proteomes" id="UP000315782"/>
    </source>
</evidence>